<evidence type="ECO:0000259" key="2">
    <source>
        <dbReference type="Pfam" id="PF00144"/>
    </source>
</evidence>
<dbReference type="InterPro" id="IPR001466">
    <property type="entry name" value="Beta-lactam-related"/>
</dbReference>
<evidence type="ECO:0000259" key="3">
    <source>
        <dbReference type="Pfam" id="PF26335"/>
    </source>
</evidence>
<dbReference type="VEuPathDB" id="FungiDB:CHGG_09883"/>
<organism evidence="4 5">
    <name type="scientific">Chaetomium globosum (strain ATCC 6205 / CBS 148.51 / DSM 1962 / NBRC 6347 / NRRL 1970)</name>
    <name type="common">Soil fungus</name>
    <dbReference type="NCBI Taxonomy" id="306901"/>
    <lineage>
        <taxon>Eukaryota</taxon>
        <taxon>Fungi</taxon>
        <taxon>Dikarya</taxon>
        <taxon>Ascomycota</taxon>
        <taxon>Pezizomycotina</taxon>
        <taxon>Sordariomycetes</taxon>
        <taxon>Sordariomycetidae</taxon>
        <taxon>Sordariales</taxon>
        <taxon>Chaetomiaceae</taxon>
        <taxon>Chaetomium</taxon>
    </lineage>
</organism>
<comment type="similarity">
    <text evidence="1">Belongs to the beta-lactamase family.</text>
</comment>
<dbReference type="Pfam" id="PF26335">
    <property type="entry name" value="ARB_00930_C"/>
    <property type="match status" value="1"/>
</dbReference>
<protein>
    <recommendedName>
        <fullName evidence="6">Beta-lactamase-related domain-containing protein</fullName>
    </recommendedName>
</protein>
<dbReference type="Proteomes" id="UP000001056">
    <property type="component" value="Unassembled WGS sequence"/>
</dbReference>
<dbReference type="AlphaFoldDB" id="Q2GQ71"/>
<feature type="domain" description="Beta-lactamase-like ARB-00930-like C-terminal" evidence="3">
    <location>
        <begin position="179"/>
        <end position="291"/>
    </location>
</feature>
<dbReference type="PANTHER" id="PTHR22935">
    <property type="entry name" value="PENICILLIN-BINDING PROTEIN"/>
    <property type="match status" value="1"/>
</dbReference>
<dbReference type="eggNOG" id="ENOG502T7EC">
    <property type="taxonomic scope" value="Eukaryota"/>
</dbReference>
<dbReference type="OrthoDB" id="10250282at2759"/>
<name>Q2GQ71_CHAGB</name>
<dbReference type="STRING" id="306901.Q2GQ71"/>
<evidence type="ECO:0000256" key="1">
    <source>
        <dbReference type="ARBA" id="ARBA00038473"/>
    </source>
</evidence>
<evidence type="ECO:0000313" key="4">
    <source>
        <dbReference type="EMBL" id="EAQ83479.1"/>
    </source>
</evidence>
<accession>Q2GQ71</accession>
<evidence type="ECO:0008006" key="6">
    <source>
        <dbReference type="Google" id="ProtNLM"/>
    </source>
</evidence>
<dbReference type="InterPro" id="IPR051478">
    <property type="entry name" value="Beta-lactamase-like_AB/R"/>
</dbReference>
<dbReference type="GeneID" id="4396883"/>
<dbReference type="Pfam" id="PF00144">
    <property type="entry name" value="Beta-lactamase"/>
    <property type="match status" value="1"/>
</dbReference>
<dbReference type="InterPro" id="IPR058664">
    <property type="entry name" value="ARB_00930-like_C"/>
</dbReference>
<dbReference type="PANTHER" id="PTHR22935:SF95">
    <property type="entry name" value="BETA-LACTAMASE-LIKE 1-RELATED"/>
    <property type="match status" value="1"/>
</dbReference>
<dbReference type="SUPFAM" id="SSF56601">
    <property type="entry name" value="beta-lactamase/transpeptidase-like"/>
    <property type="match status" value="1"/>
</dbReference>
<dbReference type="InterPro" id="IPR012338">
    <property type="entry name" value="Beta-lactam/transpept-like"/>
</dbReference>
<gene>
    <name evidence="4" type="ORF">CHGG_09883</name>
</gene>
<sequence length="484" mass="52666">MKQYRWPWPPSRISLNQMTSTYNTTAVAIGVKSIHEPDLLFEYTYTPPNKDKKGVQKVDLDTIFRLGSLTKVFPVLALLKLKDQGVSLDDPITNSNFLGCSGFFGMPGCNKTVFFEHFGQRPPAQVPFSPQTVYSNIAFPILSFAVEAITNQSFTEYVTNEIWKPTNIPLLPAIEAAGKSETAAAYAGTYTDKRTNSTLTLSLTAAADDDDDDGPGIAITRYIMRGVDVPRTDPGSTLPPATAPVLDPPMRYRLYPASTGAEGETSWRAVGTRATAEQVREQDGLFAWGMNSPLSAAKPVKVLGSDILQGCAPVCLANDDSDQLGVRDDAEPHGVIHEIEQVMLADAALGPFYNAQLVLDPFDAMTIKLVAASLMFPFSPVKNQERTRAAFSLNLALVHHVQFDLCSVHPGPLQANEEEGVHKSHKSNLASPSLAIDQDIPWVDVTASVRHTPVTSFGIARCSLITLDALLIDRSTVYAEHSMV</sequence>
<dbReference type="RefSeq" id="XP_001227810.1">
    <property type="nucleotide sequence ID" value="XM_001227809.1"/>
</dbReference>
<dbReference type="HOGENOM" id="CLU_563828_0_0_1"/>
<dbReference type="Gene3D" id="3.40.710.10">
    <property type="entry name" value="DD-peptidase/beta-lactamase superfamily"/>
    <property type="match status" value="2"/>
</dbReference>
<evidence type="ECO:0000313" key="5">
    <source>
        <dbReference type="Proteomes" id="UP000001056"/>
    </source>
</evidence>
<reference evidence="5" key="1">
    <citation type="journal article" date="2015" name="Genome Announc.">
        <title>Draft genome sequence of the cellulolytic fungus Chaetomium globosum.</title>
        <authorList>
            <person name="Cuomo C.A."/>
            <person name="Untereiner W.A."/>
            <person name="Ma L.-J."/>
            <person name="Grabherr M."/>
            <person name="Birren B.W."/>
        </authorList>
    </citation>
    <scope>NUCLEOTIDE SEQUENCE [LARGE SCALE GENOMIC DNA]</scope>
    <source>
        <strain evidence="5">ATCC 6205 / CBS 148.51 / DSM 1962 / NBRC 6347 / NRRL 1970</strain>
    </source>
</reference>
<proteinExistence type="inferred from homology"/>
<feature type="domain" description="Beta-lactamase-related" evidence="2">
    <location>
        <begin position="50"/>
        <end position="93"/>
    </location>
</feature>
<keyword evidence="5" id="KW-1185">Reference proteome</keyword>
<dbReference type="EMBL" id="CH408035">
    <property type="protein sequence ID" value="EAQ83479.1"/>
    <property type="molecule type" value="Genomic_DNA"/>
</dbReference>
<dbReference type="InParanoid" id="Q2GQ71"/>